<accession>A0A372EQB0</accession>
<proteinExistence type="inferred from homology"/>
<gene>
    <name evidence="3" type="ORF">DY262_03060</name>
</gene>
<keyword evidence="4" id="KW-1185">Reference proteome</keyword>
<dbReference type="AlphaFoldDB" id="A0A372EQB0"/>
<name>A0A372EQB0_9BURK</name>
<dbReference type="Proteomes" id="UP000261931">
    <property type="component" value="Unassembled WGS sequence"/>
</dbReference>
<feature type="domain" description="Activator of Hsp90 ATPase homologue 1/2-like C-terminal" evidence="2">
    <location>
        <begin position="19"/>
        <end position="146"/>
    </location>
</feature>
<organism evidence="3 4">
    <name type="scientific">Hydrogenophaga borbori</name>
    <dbReference type="NCBI Taxonomy" id="2294117"/>
    <lineage>
        <taxon>Bacteria</taxon>
        <taxon>Pseudomonadati</taxon>
        <taxon>Pseudomonadota</taxon>
        <taxon>Betaproteobacteria</taxon>
        <taxon>Burkholderiales</taxon>
        <taxon>Comamonadaceae</taxon>
        <taxon>Hydrogenophaga</taxon>
    </lineage>
</organism>
<comment type="similarity">
    <text evidence="1">Belongs to the AHA1 family.</text>
</comment>
<reference evidence="3 4" key="1">
    <citation type="submission" date="2018-08" db="EMBL/GenBank/DDBJ databases">
        <title>Hydrogenophaga sp. LA-38 isolated from sludge.</title>
        <authorList>
            <person name="Im W.-T."/>
        </authorList>
    </citation>
    <scope>NUCLEOTIDE SEQUENCE [LARGE SCALE GENOMIC DNA]</scope>
    <source>
        <strain evidence="3 4">LA-38</strain>
    </source>
</reference>
<dbReference type="EMBL" id="QVLS01000001">
    <property type="protein sequence ID" value="RFP82814.1"/>
    <property type="molecule type" value="Genomic_DNA"/>
</dbReference>
<evidence type="ECO:0000313" key="3">
    <source>
        <dbReference type="EMBL" id="RFP82814.1"/>
    </source>
</evidence>
<dbReference type="InterPro" id="IPR013538">
    <property type="entry name" value="ASHA1/2-like_C"/>
</dbReference>
<protein>
    <submittedName>
        <fullName evidence="3">ATPase</fullName>
    </submittedName>
</protein>
<dbReference type="CDD" id="cd08900">
    <property type="entry name" value="SRPBCC_CalC_Aha1-like_7"/>
    <property type="match status" value="1"/>
</dbReference>
<sequence>MTTPPSAHTDFVIERRFAVPPGAVFQAWADPQARRLWSDCHGECGSEQRFDFRPMGHETHRVVHADGRTQTIERVYFDIVVDRRIVFGYDIRLDARPLSVSLVTVEFFAAGRGARMVYTEQLAYLDGHEDRARRLQGTQEGLDRLVLLLSPQERAS</sequence>
<comment type="caution">
    <text evidence="3">The sequence shown here is derived from an EMBL/GenBank/DDBJ whole genome shotgun (WGS) entry which is preliminary data.</text>
</comment>
<evidence type="ECO:0000313" key="4">
    <source>
        <dbReference type="Proteomes" id="UP000261931"/>
    </source>
</evidence>
<dbReference type="Pfam" id="PF08327">
    <property type="entry name" value="AHSA1"/>
    <property type="match status" value="1"/>
</dbReference>
<dbReference type="Gene3D" id="3.30.530.20">
    <property type="match status" value="1"/>
</dbReference>
<dbReference type="RefSeq" id="WP_116957483.1">
    <property type="nucleotide sequence ID" value="NZ_QVLS01000001.1"/>
</dbReference>
<evidence type="ECO:0000256" key="1">
    <source>
        <dbReference type="ARBA" id="ARBA00006817"/>
    </source>
</evidence>
<dbReference type="SUPFAM" id="SSF55961">
    <property type="entry name" value="Bet v1-like"/>
    <property type="match status" value="1"/>
</dbReference>
<dbReference type="InterPro" id="IPR023393">
    <property type="entry name" value="START-like_dom_sf"/>
</dbReference>
<evidence type="ECO:0000259" key="2">
    <source>
        <dbReference type="Pfam" id="PF08327"/>
    </source>
</evidence>